<evidence type="ECO:0000256" key="3">
    <source>
        <dbReference type="ARBA" id="ARBA00022806"/>
    </source>
</evidence>
<keyword evidence="4" id="KW-0067">ATP-binding</keyword>
<dbReference type="GO" id="GO:0004386">
    <property type="term" value="F:helicase activity"/>
    <property type="evidence" value="ECO:0007669"/>
    <property type="project" value="UniProtKB-KW"/>
</dbReference>
<reference evidence="7 8" key="1">
    <citation type="submission" date="2024-01" db="EMBL/GenBank/DDBJ databases">
        <title>The genomes of 5 underutilized Papilionoideae crops provide insights into root nodulation and disease resistanc.</title>
        <authorList>
            <person name="Yuan L."/>
        </authorList>
    </citation>
    <scope>NUCLEOTIDE SEQUENCE [LARGE SCALE GENOMIC DNA]</scope>
    <source>
        <strain evidence="7">ZHUSHIDOU_FW_LH</strain>
        <tissue evidence="7">Leaf</tissue>
    </source>
</reference>
<evidence type="ECO:0000259" key="6">
    <source>
        <dbReference type="Pfam" id="PF00176"/>
    </source>
</evidence>
<dbReference type="GO" id="GO:0005524">
    <property type="term" value="F:ATP binding"/>
    <property type="evidence" value="ECO:0007669"/>
    <property type="project" value="UniProtKB-KW"/>
</dbReference>
<evidence type="ECO:0000313" key="8">
    <source>
        <dbReference type="Proteomes" id="UP001372338"/>
    </source>
</evidence>
<comment type="subcellular location">
    <subcellularLocation>
        <location evidence="1">Nucleus</location>
    </subcellularLocation>
</comment>
<dbReference type="PANTHER" id="PTHR45821:SF5">
    <property type="entry name" value="SNF2 DOMAIN-CONTAINING PROTEIN CLASSY 4"/>
    <property type="match status" value="1"/>
</dbReference>
<dbReference type="InterPro" id="IPR044567">
    <property type="entry name" value="CLSY/DRD1"/>
</dbReference>
<keyword evidence="3" id="KW-0378">Hydrolase</keyword>
<keyword evidence="3" id="KW-0347">Helicase</keyword>
<dbReference type="GO" id="GO:0005634">
    <property type="term" value="C:nucleus"/>
    <property type="evidence" value="ECO:0007669"/>
    <property type="project" value="UniProtKB-SubCell"/>
</dbReference>
<keyword evidence="5" id="KW-0539">Nucleus</keyword>
<dbReference type="Pfam" id="PF00176">
    <property type="entry name" value="SNF2-rel_dom"/>
    <property type="match status" value="1"/>
</dbReference>
<dbReference type="PANTHER" id="PTHR45821">
    <property type="entry name" value="SNF2 DOMAIN-CONTAINING PROTEIN CLASSY 2-RELATED"/>
    <property type="match status" value="1"/>
</dbReference>
<protein>
    <recommendedName>
        <fullName evidence="6">SNF2 N-terminal domain-containing protein</fullName>
    </recommendedName>
</protein>
<name>A0AAN9EHW4_CROPI</name>
<evidence type="ECO:0000256" key="1">
    <source>
        <dbReference type="ARBA" id="ARBA00004123"/>
    </source>
</evidence>
<keyword evidence="8" id="KW-1185">Reference proteome</keyword>
<proteinExistence type="predicted"/>
<comment type="caution">
    <text evidence="7">The sequence shown here is derived from an EMBL/GenBank/DDBJ whole genome shotgun (WGS) entry which is preliminary data.</text>
</comment>
<dbReference type="InterPro" id="IPR027417">
    <property type="entry name" value="P-loop_NTPase"/>
</dbReference>
<dbReference type="InterPro" id="IPR000330">
    <property type="entry name" value="SNF2_N"/>
</dbReference>
<accession>A0AAN9EHW4</accession>
<evidence type="ECO:0000313" key="7">
    <source>
        <dbReference type="EMBL" id="KAK7256670.1"/>
    </source>
</evidence>
<dbReference type="SUPFAM" id="SSF52540">
    <property type="entry name" value="P-loop containing nucleoside triphosphate hydrolases"/>
    <property type="match status" value="1"/>
</dbReference>
<evidence type="ECO:0000256" key="2">
    <source>
        <dbReference type="ARBA" id="ARBA00022741"/>
    </source>
</evidence>
<organism evidence="7 8">
    <name type="scientific">Crotalaria pallida</name>
    <name type="common">Smooth rattlebox</name>
    <name type="synonym">Crotalaria striata</name>
    <dbReference type="NCBI Taxonomy" id="3830"/>
    <lineage>
        <taxon>Eukaryota</taxon>
        <taxon>Viridiplantae</taxon>
        <taxon>Streptophyta</taxon>
        <taxon>Embryophyta</taxon>
        <taxon>Tracheophyta</taxon>
        <taxon>Spermatophyta</taxon>
        <taxon>Magnoliopsida</taxon>
        <taxon>eudicotyledons</taxon>
        <taxon>Gunneridae</taxon>
        <taxon>Pentapetalae</taxon>
        <taxon>rosids</taxon>
        <taxon>fabids</taxon>
        <taxon>Fabales</taxon>
        <taxon>Fabaceae</taxon>
        <taxon>Papilionoideae</taxon>
        <taxon>50 kb inversion clade</taxon>
        <taxon>genistoids sensu lato</taxon>
        <taxon>core genistoids</taxon>
        <taxon>Crotalarieae</taxon>
        <taxon>Crotalaria</taxon>
    </lineage>
</organism>
<keyword evidence="2" id="KW-0547">Nucleotide-binding</keyword>
<feature type="domain" description="SNF2 N-terminal" evidence="6">
    <location>
        <begin position="4"/>
        <end position="214"/>
    </location>
</feature>
<dbReference type="Proteomes" id="UP001372338">
    <property type="component" value="Unassembled WGS sequence"/>
</dbReference>
<evidence type="ECO:0000256" key="5">
    <source>
        <dbReference type="ARBA" id="ARBA00023242"/>
    </source>
</evidence>
<dbReference type="GO" id="GO:0080188">
    <property type="term" value="P:gene silencing by siRNA-directed DNA methylation"/>
    <property type="evidence" value="ECO:0007669"/>
    <property type="project" value="InterPro"/>
</dbReference>
<evidence type="ECO:0000256" key="4">
    <source>
        <dbReference type="ARBA" id="ARBA00022840"/>
    </source>
</evidence>
<dbReference type="InterPro" id="IPR038718">
    <property type="entry name" value="SNF2-like_sf"/>
</dbReference>
<gene>
    <name evidence="7" type="ORF">RIF29_30125</name>
</gene>
<sequence>MYPHQREGFKFIWTNLARTIDNEKLKNDDHYGAGGCIISNDPKTGKTRLTIPFLQTYLDVFSHYREIIVAPSCLLLTWEEEIRKWNIGVPFHNLKSLELLGKLKSMLMPSTKLIGVGIQQRNIVKLYTWFKEKSILGISYNLFEKHVGGESKADVNIRKMMEDTESRIMGKFLRDISDLLVLDEGQTPRNHYCLIWKAFSEIQTHKRIIHLGTPF</sequence>
<dbReference type="Gene3D" id="3.40.50.10810">
    <property type="entry name" value="Tandem AAA-ATPase domain"/>
    <property type="match status" value="1"/>
</dbReference>
<dbReference type="AlphaFoldDB" id="A0AAN9EHW4"/>
<dbReference type="EMBL" id="JAYWIO010000006">
    <property type="protein sequence ID" value="KAK7256670.1"/>
    <property type="molecule type" value="Genomic_DNA"/>
</dbReference>